<accession>A0ABR1TWE3</accession>
<proteinExistence type="predicted"/>
<protein>
    <submittedName>
        <fullName evidence="1">Uncharacterized protein</fullName>
    </submittedName>
</protein>
<dbReference type="Proteomes" id="UP001444661">
    <property type="component" value="Unassembled WGS sequence"/>
</dbReference>
<organism evidence="1 2">
    <name type="scientific">Apiospora rasikravindrae</name>
    <dbReference type="NCBI Taxonomy" id="990691"/>
    <lineage>
        <taxon>Eukaryota</taxon>
        <taxon>Fungi</taxon>
        <taxon>Dikarya</taxon>
        <taxon>Ascomycota</taxon>
        <taxon>Pezizomycotina</taxon>
        <taxon>Sordariomycetes</taxon>
        <taxon>Xylariomycetidae</taxon>
        <taxon>Amphisphaeriales</taxon>
        <taxon>Apiosporaceae</taxon>
        <taxon>Apiospora</taxon>
    </lineage>
</organism>
<evidence type="ECO:0000313" key="2">
    <source>
        <dbReference type="Proteomes" id="UP001444661"/>
    </source>
</evidence>
<keyword evidence="2" id="KW-1185">Reference proteome</keyword>
<gene>
    <name evidence="1" type="ORF">PG993_002277</name>
</gene>
<dbReference type="EMBL" id="JAQQWK010000002">
    <property type="protein sequence ID" value="KAK8050892.1"/>
    <property type="molecule type" value="Genomic_DNA"/>
</dbReference>
<name>A0ABR1TWE3_9PEZI</name>
<reference evidence="1 2" key="1">
    <citation type="submission" date="2023-01" db="EMBL/GenBank/DDBJ databases">
        <title>Analysis of 21 Apiospora genomes using comparative genomics revels a genus with tremendous synthesis potential of carbohydrate active enzymes and secondary metabolites.</title>
        <authorList>
            <person name="Sorensen T."/>
        </authorList>
    </citation>
    <scope>NUCLEOTIDE SEQUENCE [LARGE SCALE GENOMIC DNA]</scope>
    <source>
        <strain evidence="1 2">CBS 33761</strain>
    </source>
</reference>
<comment type="caution">
    <text evidence="1">The sequence shown here is derived from an EMBL/GenBank/DDBJ whole genome shotgun (WGS) entry which is preliminary data.</text>
</comment>
<evidence type="ECO:0000313" key="1">
    <source>
        <dbReference type="EMBL" id="KAK8050892.1"/>
    </source>
</evidence>
<sequence length="184" mass="21694">MPPTLVYAVELSASPFFVEILVYPGIRHPSHYYQAYASLPQEPEKMGNRGILVEQHSLEPWHPSVRAQRQPVYARKPFVFHHKQKRGRNVGKRELVEKHYRRAFNTMFLCGGNRLLDNVLSIVPERPYPKLPHHVYHYKRDWKGQRCWLQEETAYEAADLKGDYSTKTARYCVSKPPKFPGWYL</sequence>